<evidence type="ECO:0000313" key="2">
    <source>
        <dbReference type="Proteomes" id="UP000248329"/>
    </source>
</evidence>
<reference evidence="1" key="1">
    <citation type="submission" date="2018-01" db="EMBL/GenBank/DDBJ databases">
        <authorList>
            <person name="Krukenberg V."/>
        </authorList>
    </citation>
    <scope>NUCLEOTIDE SEQUENCE</scope>
    <source>
        <strain evidence="1">E20ANME2</strain>
    </source>
</reference>
<comment type="caution">
    <text evidence="1">The sequence shown here is derived from an EMBL/GenBank/DDBJ whole genome shotgun (WGS) entry which is preliminary data.</text>
</comment>
<gene>
    <name evidence="1" type="ORF">C4B59_10380</name>
</gene>
<protein>
    <submittedName>
        <fullName evidence="1">Uncharacterized protein</fullName>
    </submittedName>
</protein>
<organism evidence="1 2">
    <name type="scientific">Candidatus Methanogaster sp</name>
    <dbReference type="NCBI Taxonomy" id="3386292"/>
    <lineage>
        <taxon>Archaea</taxon>
        <taxon>Methanobacteriati</taxon>
        <taxon>Methanobacteriota</taxon>
        <taxon>Stenosarchaea group</taxon>
        <taxon>Methanomicrobia</taxon>
        <taxon>Methanosarcinales</taxon>
        <taxon>ANME-2 cluster</taxon>
        <taxon>Candidatus Methanogasteraceae</taxon>
        <taxon>Candidatus Methanogaster</taxon>
    </lineage>
</organism>
<sequence length="65" mass="6515">MTRLLLAAATLVAVLAAAGVGAGAEWDVYPGGSIQATVNAASPGDTICVHEGTYVENVDVASRSR</sequence>
<dbReference type="Proteomes" id="UP000248329">
    <property type="component" value="Unassembled WGS sequence"/>
</dbReference>
<dbReference type="EMBL" id="PQXF01000021">
    <property type="protein sequence ID" value="PXF59808.1"/>
    <property type="molecule type" value="Genomic_DNA"/>
</dbReference>
<evidence type="ECO:0000313" key="1">
    <source>
        <dbReference type="EMBL" id="PXF59808.1"/>
    </source>
</evidence>
<accession>A0AC61L1T3</accession>
<name>A0AC61L1T3_9EURY</name>
<proteinExistence type="predicted"/>